<dbReference type="RefSeq" id="WP_011590779.1">
    <property type="nucleotide sequence ID" value="NC_008261.1"/>
</dbReference>
<gene>
    <name evidence="2" type="ordered locus">CPF_1578</name>
</gene>
<accession>A0A0H2YSE5</accession>
<dbReference type="NCBIfam" id="NF047360">
    <property type="entry name" value="tail_chap_PVL"/>
    <property type="match status" value="1"/>
</dbReference>
<proteinExistence type="predicted"/>
<dbReference type="PaxDb" id="195103-CPF_1578"/>
<dbReference type="EMBL" id="CP000246">
    <property type="protein sequence ID" value="ABG83617.1"/>
    <property type="molecule type" value="Genomic_DNA"/>
</dbReference>
<feature type="coiled-coil region" evidence="1">
    <location>
        <begin position="16"/>
        <end position="43"/>
    </location>
</feature>
<protein>
    <recommendedName>
        <fullName evidence="4">Gp12 protein</fullName>
    </recommendedName>
</protein>
<reference evidence="2 3" key="1">
    <citation type="journal article" date="2006" name="Genome Res.">
        <title>Skewed genomic variability in strains of the toxigenic bacterial pathogen, Clostridium perfringens.</title>
        <authorList>
            <person name="Myers G.S."/>
            <person name="Rasko D.A."/>
            <person name="Cheung J.K."/>
            <person name="Ravel J."/>
            <person name="Seshadri R."/>
            <person name="Deboy R.T."/>
            <person name="Ren Q."/>
            <person name="Varga J."/>
            <person name="Awad M.M."/>
            <person name="Brinkac L.M."/>
            <person name="Daugherty S.C."/>
            <person name="Haft D.H."/>
            <person name="Dodson R.J."/>
            <person name="Madupu R."/>
            <person name="Nelson W.C."/>
            <person name="Rosovitz M.J."/>
            <person name="Sullivan S.A."/>
            <person name="Khouri H."/>
            <person name="Dimitrov G.I."/>
            <person name="Watkins K.L."/>
            <person name="Mulligan S."/>
            <person name="Benton J."/>
            <person name="Radune D."/>
            <person name="Fisher D.J."/>
            <person name="Atkins H.S."/>
            <person name="Hiscox T."/>
            <person name="Jost B.H."/>
            <person name="Billington S.J."/>
            <person name="Songer J.G."/>
            <person name="McClane B.A."/>
            <person name="Titball R.W."/>
            <person name="Rood J.I."/>
            <person name="Melville S.B."/>
            <person name="Paulsen I.T."/>
        </authorList>
    </citation>
    <scope>NUCLEOTIDE SEQUENCE [LARGE SCALE GENOMIC DNA]</scope>
    <source>
        <strain evidence="3">ATCC 13124 / DSM 756 / JCM 1290 / NCIMB 6125 / NCTC 8237 / S 107 / Type A</strain>
    </source>
</reference>
<keyword evidence="1" id="KW-0175">Coiled coil</keyword>
<organism evidence="2 3">
    <name type="scientific">Clostridium perfringens (strain ATCC 13124 / DSM 756 / JCM 1290 / NCIMB 6125 / NCTC 8237 / Type A)</name>
    <dbReference type="NCBI Taxonomy" id="195103"/>
    <lineage>
        <taxon>Bacteria</taxon>
        <taxon>Bacillati</taxon>
        <taxon>Bacillota</taxon>
        <taxon>Clostridia</taxon>
        <taxon>Eubacteriales</taxon>
        <taxon>Clostridiaceae</taxon>
        <taxon>Clostridium</taxon>
    </lineage>
</organism>
<dbReference type="InterPro" id="IPR057006">
    <property type="entry name" value="Phage_TAC_19"/>
</dbReference>
<sequence length="105" mass="12298">MKIEINGTTYDSGKIVRKKYRTYTEAKAKINEKEEKKIDYTDDDLELMEDTIVTIYDNQFTKEDIDDNLDVAEIIFEFMKCDIEIVGKLDKNIDKAQKAFTKGKK</sequence>
<evidence type="ECO:0000256" key="1">
    <source>
        <dbReference type="SAM" id="Coils"/>
    </source>
</evidence>
<dbReference type="eggNOG" id="ENOG5030NZK">
    <property type="taxonomic scope" value="Bacteria"/>
</dbReference>
<keyword evidence="3" id="KW-1185">Reference proteome</keyword>
<dbReference type="Proteomes" id="UP000001823">
    <property type="component" value="Chromosome"/>
</dbReference>
<dbReference type="Pfam" id="PF23857">
    <property type="entry name" value="Phage_TAC_19"/>
    <property type="match status" value="1"/>
</dbReference>
<evidence type="ECO:0000313" key="3">
    <source>
        <dbReference type="Proteomes" id="UP000001823"/>
    </source>
</evidence>
<dbReference type="STRING" id="195103.CPF_1578"/>
<evidence type="ECO:0008006" key="4">
    <source>
        <dbReference type="Google" id="ProtNLM"/>
    </source>
</evidence>
<evidence type="ECO:0000313" key="2">
    <source>
        <dbReference type="EMBL" id="ABG83617.1"/>
    </source>
</evidence>
<dbReference type="AlphaFoldDB" id="A0A0H2YSE5"/>
<name>A0A0H2YSE5_CLOP1</name>
<dbReference type="HOGENOM" id="CLU_2286636_0_0_9"/>
<dbReference type="KEGG" id="cpf:CPF_1578"/>